<dbReference type="PANTHER" id="PTHR10809">
    <property type="entry name" value="VESICLE-ASSOCIATED MEMBRANE PROTEIN-ASSOCIATED PROTEIN"/>
    <property type="match status" value="1"/>
</dbReference>
<dbReference type="PIRSF" id="PIRSF019693">
    <property type="entry name" value="VAMP-associated"/>
    <property type="match status" value="1"/>
</dbReference>
<feature type="transmembrane region" description="Helical" evidence="4">
    <location>
        <begin position="211"/>
        <end position="232"/>
    </location>
</feature>
<dbReference type="Proteomes" id="UP000326396">
    <property type="component" value="Linkage Group LG17"/>
</dbReference>
<dbReference type="InterPro" id="IPR016763">
    <property type="entry name" value="VAP"/>
</dbReference>
<dbReference type="OrthoDB" id="264603at2759"/>
<feature type="coiled-coil region" evidence="2">
    <location>
        <begin position="177"/>
        <end position="204"/>
    </location>
</feature>
<gene>
    <name evidence="6" type="ORF">E3N88_16945</name>
</gene>
<keyword evidence="4" id="KW-0812">Transmembrane</keyword>
<reference evidence="6 7" key="1">
    <citation type="submission" date="2019-05" db="EMBL/GenBank/DDBJ databases">
        <title>Mikania micrantha, genome provides insights into the molecular mechanism of rapid growth.</title>
        <authorList>
            <person name="Liu B."/>
        </authorList>
    </citation>
    <scope>NUCLEOTIDE SEQUENCE [LARGE SCALE GENOMIC DNA]</scope>
    <source>
        <strain evidence="6">NLD-2019</strain>
        <tissue evidence="6">Leaf</tissue>
    </source>
</reference>
<dbReference type="InterPro" id="IPR000535">
    <property type="entry name" value="MSP_dom"/>
</dbReference>
<protein>
    <recommendedName>
        <fullName evidence="5">MSP domain-containing protein</fullName>
    </recommendedName>
</protein>
<dbReference type="Pfam" id="PF00635">
    <property type="entry name" value="Motile_Sperm"/>
    <property type="match status" value="1"/>
</dbReference>
<sequence length="235" mass="26240">MSTGDFLNLYPSELKFPFELKKQSSCSFQLTNKTDQYIAFKVKTTNPKKYCVRPNTGIVLPRSICNVTVTMQAQKEAPPDMECKDKFLLQAVIAPIGATTKDLTADMFNKEENKVVEEFKLRVVYIPANPPSPVPEESEEASSPRAEHQSQNSSGPDVATRSVKSKEKLSKESLSIISKLTEEKVSALKQSQKLQQELELLRKEAVKFRSGGYSVLFLVLIGIIGFVVGYLIKQT</sequence>
<dbReference type="GO" id="GO:0005886">
    <property type="term" value="C:plasma membrane"/>
    <property type="evidence" value="ECO:0007669"/>
    <property type="project" value="TreeGrafter"/>
</dbReference>
<dbReference type="SUPFAM" id="SSF49354">
    <property type="entry name" value="PapD-like"/>
    <property type="match status" value="1"/>
</dbReference>
<keyword evidence="7" id="KW-1185">Reference proteome</keyword>
<evidence type="ECO:0000313" key="6">
    <source>
        <dbReference type="EMBL" id="KAD5316999.1"/>
    </source>
</evidence>
<evidence type="ECO:0000256" key="2">
    <source>
        <dbReference type="SAM" id="Coils"/>
    </source>
</evidence>
<comment type="similarity">
    <text evidence="1">Belongs to the VAMP-associated protein (VAP) (TC 9.B.17) family.</text>
</comment>
<keyword evidence="4" id="KW-0472">Membrane</keyword>
<proteinExistence type="inferred from homology"/>
<dbReference type="PANTHER" id="PTHR10809:SF160">
    <property type="entry name" value="VESICLE-ASSOCIATED PROTEIN 1-3"/>
    <property type="match status" value="1"/>
</dbReference>
<accession>A0A5N6NRN9</accession>
<keyword evidence="4" id="KW-1133">Transmembrane helix</keyword>
<dbReference type="InterPro" id="IPR013783">
    <property type="entry name" value="Ig-like_fold"/>
</dbReference>
<dbReference type="GO" id="GO:0090158">
    <property type="term" value="P:endoplasmic reticulum membrane organization"/>
    <property type="evidence" value="ECO:0007669"/>
    <property type="project" value="TreeGrafter"/>
</dbReference>
<comment type="caution">
    <text evidence="6">The sequence shown here is derived from an EMBL/GenBank/DDBJ whole genome shotgun (WGS) entry which is preliminary data.</text>
</comment>
<dbReference type="AlphaFoldDB" id="A0A5N6NRN9"/>
<dbReference type="FunFam" id="2.60.40.10:FF:000813">
    <property type="entry name" value="Vesicle-associated protein 1-1"/>
    <property type="match status" value="1"/>
</dbReference>
<dbReference type="GO" id="GO:0005789">
    <property type="term" value="C:endoplasmic reticulum membrane"/>
    <property type="evidence" value="ECO:0007669"/>
    <property type="project" value="InterPro"/>
</dbReference>
<dbReference type="GO" id="GO:0061817">
    <property type="term" value="P:endoplasmic reticulum-plasma membrane tethering"/>
    <property type="evidence" value="ECO:0007669"/>
    <property type="project" value="TreeGrafter"/>
</dbReference>
<evidence type="ECO:0000256" key="3">
    <source>
        <dbReference type="SAM" id="MobiDB-lite"/>
    </source>
</evidence>
<evidence type="ECO:0000259" key="5">
    <source>
        <dbReference type="PROSITE" id="PS50202"/>
    </source>
</evidence>
<dbReference type="PROSITE" id="PS50202">
    <property type="entry name" value="MSP"/>
    <property type="match status" value="1"/>
</dbReference>
<organism evidence="6 7">
    <name type="scientific">Mikania micrantha</name>
    <name type="common">bitter vine</name>
    <dbReference type="NCBI Taxonomy" id="192012"/>
    <lineage>
        <taxon>Eukaryota</taxon>
        <taxon>Viridiplantae</taxon>
        <taxon>Streptophyta</taxon>
        <taxon>Embryophyta</taxon>
        <taxon>Tracheophyta</taxon>
        <taxon>Spermatophyta</taxon>
        <taxon>Magnoliopsida</taxon>
        <taxon>eudicotyledons</taxon>
        <taxon>Gunneridae</taxon>
        <taxon>Pentapetalae</taxon>
        <taxon>asterids</taxon>
        <taxon>campanulids</taxon>
        <taxon>Asterales</taxon>
        <taxon>Asteraceae</taxon>
        <taxon>Asteroideae</taxon>
        <taxon>Heliantheae alliance</taxon>
        <taxon>Eupatorieae</taxon>
        <taxon>Mikania</taxon>
    </lineage>
</organism>
<feature type="region of interest" description="Disordered" evidence="3">
    <location>
        <begin position="130"/>
        <end position="166"/>
    </location>
</feature>
<evidence type="ECO:0000256" key="4">
    <source>
        <dbReference type="SAM" id="Phobius"/>
    </source>
</evidence>
<name>A0A5N6NRN9_9ASTR</name>
<feature type="domain" description="MSP" evidence="5">
    <location>
        <begin position="6"/>
        <end position="126"/>
    </location>
</feature>
<evidence type="ECO:0000256" key="1">
    <source>
        <dbReference type="ARBA" id="ARBA00008932"/>
    </source>
</evidence>
<dbReference type="EMBL" id="SZYD01000009">
    <property type="protein sequence ID" value="KAD5316999.1"/>
    <property type="molecule type" value="Genomic_DNA"/>
</dbReference>
<dbReference type="InterPro" id="IPR008962">
    <property type="entry name" value="PapD-like_sf"/>
</dbReference>
<evidence type="ECO:0000313" key="7">
    <source>
        <dbReference type="Proteomes" id="UP000326396"/>
    </source>
</evidence>
<keyword evidence="2" id="KW-0175">Coiled coil</keyword>
<dbReference type="Gene3D" id="2.60.40.10">
    <property type="entry name" value="Immunoglobulins"/>
    <property type="match status" value="1"/>
</dbReference>